<organism evidence="3">
    <name type="scientific">Tolypothrix bouteillei VB521301</name>
    <dbReference type="NCBI Taxonomy" id="1479485"/>
    <lineage>
        <taxon>Bacteria</taxon>
        <taxon>Bacillati</taxon>
        <taxon>Cyanobacteriota</taxon>
        <taxon>Cyanophyceae</taxon>
        <taxon>Nostocales</taxon>
        <taxon>Tolypothrichaceae</taxon>
        <taxon>Tolypothrix</taxon>
    </lineage>
</organism>
<name>A0A0C1NGR1_9CYAN</name>
<proteinExistence type="predicted"/>
<dbReference type="EMBL" id="JHEG02000037">
    <property type="protein sequence ID" value="KIE11991.1"/>
    <property type="molecule type" value="Genomic_DNA"/>
</dbReference>
<dbReference type="Proteomes" id="UP000029738">
    <property type="component" value="Unassembled WGS sequence"/>
</dbReference>
<dbReference type="Pfam" id="PF05860">
    <property type="entry name" value="TPS"/>
    <property type="match status" value="2"/>
</dbReference>
<feature type="domain" description="Filamentous haemagglutinin FhaB/tRNA nuclease CdiA-like TPS" evidence="1">
    <location>
        <begin position="46"/>
        <end position="155"/>
    </location>
</feature>
<dbReference type="NCBIfam" id="TIGR01901">
    <property type="entry name" value="adhes_NPXG"/>
    <property type="match status" value="1"/>
</dbReference>
<reference evidence="3" key="1">
    <citation type="journal article" date="2015" name="Genome Announc.">
        <title>Draft Genome Sequence of Tolypothrix boutellei Strain VB521301.</title>
        <authorList>
            <person name="Chandrababunaidu M.M."/>
            <person name="Singh D."/>
            <person name="Sen D."/>
            <person name="Bhan S."/>
            <person name="Das S."/>
            <person name="Gupta A."/>
            <person name="Adhikary S.P."/>
            <person name="Tripathy S."/>
        </authorList>
    </citation>
    <scope>NUCLEOTIDE SEQUENCE</scope>
    <source>
        <strain evidence="3">VB521301</strain>
    </source>
</reference>
<dbReference type="OrthoDB" id="501088at2"/>
<reference evidence="2" key="2">
    <citation type="submission" date="2019-11" db="EMBL/GenBank/DDBJ databases">
        <title>Improved Assembly of Tolypothrix boutellei genome.</title>
        <authorList>
            <person name="Sarangi A.N."/>
            <person name="Mukherjee M."/>
            <person name="Ghosh S."/>
            <person name="Singh D."/>
            <person name="Das A."/>
            <person name="Kant S."/>
            <person name="Prusty A."/>
            <person name="Tripathy S."/>
        </authorList>
    </citation>
    <scope>NUCLEOTIDE SEQUENCE</scope>
    <source>
        <strain evidence="2">VB521301</strain>
    </source>
</reference>
<comment type="caution">
    <text evidence="3">The sequence shown here is derived from an EMBL/GenBank/DDBJ whole genome shotgun (WGS) entry which is preliminary data.</text>
</comment>
<gene>
    <name evidence="3" type="ORF">DA73_0210180</name>
    <name evidence="2" type="ORF">DA73_0400038670</name>
</gene>
<dbReference type="Gene3D" id="2.160.20.10">
    <property type="entry name" value="Single-stranded right-handed beta-helix, Pectin lyase-like"/>
    <property type="match status" value="2"/>
</dbReference>
<dbReference type="SMART" id="SM00912">
    <property type="entry name" value="Haemagg_act"/>
    <property type="match status" value="1"/>
</dbReference>
<evidence type="ECO:0000313" key="2">
    <source>
        <dbReference type="EMBL" id="KAF3890711.1"/>
    </source>
</evidence>
<dbReference type="InterPro" id="IPR011050">
    <property type="entry name" value="Pectin_lyase_fold/virulence"/>
</dbReference>
<dbReference type="STRING" id="1479485.DA73_0210180"/>
<dbReference type="InterPro" id="IPR012334">
    <property type="entry name" value="Pectin_lyas_fold"/>
</dbReference>
<dbReference type="AlphaFoldDB" id="A0A0C1NGR1"/>
<evidence type="ECO:0000259" key="1">
    <source>
        <dbReference type="SMART" id="SM00912"/>
    </source>
</evidence>
<accession>A0A0C1NGR1</accession>
<protein>
    <submittedName>
        <fullName evidence="2">S-layer family protein</fullName>
    </submittedName>
</protein>
<dbReference type="SUPFAM" id="SSF51126">
    <property type="entry name" value="Pectin lyase-like"/>
    <property type="match status" value="3"/>
</dbReference>
<keyword evidence="4" id="KW-1185">Reference proteome</keyword>
<sequence length="940" mass="97604">MSKKSKHNLFLSLFTKVGTLGLCTYSFGTNYAIAQELKLVPDNTLGTESSTVTEIDSQTYKIEGGATRGVNLFHSFSQFHVGEGQQVYFANPSGIENILSRVTGIDPSKIFGKLGVEGNANLFLMNPNGIIFGKNASLDVRGSFVATTANAIEFGDRGFFSASNPNTPPLLTINPSAFLFNQINPKPIVVDRSVGPIPVTISSQDISSQDISSQDAPELITIFSAIAPLSSTDPLDFSPVTTPEVLREVPPVAEQPVAPPPVAPPIVPLPKRPESNSTGLRVGDGKSLLFVAGSIILDGGSLSAPGGRVELGGLAEAGTVGLNMSGDQLSLSFPKSVALANVSLSNFSAIDVRASNGGSIAINAHSLKISDSRLNAGIGQGLGTNSSKAGDIVLNATGDTEMSRSSVSNAVESEAVGNSGSILIKARSLSLSNNTEVVASTFGQGNAGNIYIWVDDFISIVNSNKEFPDVPFSFMEDDSSAPTEVAIARLDSSTGLFSTVEKGAVGNAGDIEIYSRTLSLSDGAEIQSLTRGNGKAGNIRVNASESVNLSGFSPKGFSSGLISSTEQGATDSGGDVTVTTGTLRISNGAVLSARTRSGKNGGNITVNTNTLQLTDGGQILTSSFSSGSAGNITVNATDSVHISGSDGTFSARREQFGGETVDNDGSNSGLFARVRGDETANAGKIEVNARSIELNNQGTISTETTSGEGGNIKLTARSILLRNSSITATAGTAQAEGNGGNINIDSEILVSLENSYITANAAKGRGGNITINTRGILLSPDSDITASSEFGIDGVVEINTPDIDPNRGLTKLPQAPPTDTQVAQACQDDTDTQQSEFVITGRGGIAPSPYQMLAADNVQVGWVSLSNPEINVLSTQKPRNTHQLKIQNSKFKSENVSLSPSQIVEAQGWVVDKNGEVTLIAQPPKVNPHSPWQNTASCHS</sequence>
<evidence type="ECO:0000313" key="3">
    <source>
        <dbReference type="EMBL" id="KIE11991.1"/>
    </source>
</evidence>
<evidence type="ECO:0000313" key="4">
    <source>
        <dbReference type="Proteomes" id="UP000029738"/>
    </source>
</evidence>
<dbReference type="InterPro" id="IPR008638">
    <property type="entry name" value="FhaB/CdiA-like_TPS"/>
</dbReference>
<dbReference type="EMBL" id="JHEG04000001">
    <property type="protein sequence ID" value="KAF3890711.1"/>
    <property type="molecule type" value="Genomic_DNA"/>
</dbReference>